<feature type="transmembrane region" description="Helical" evidence="1">
    <location>
        <begin position="29"/>
        <end position="49"/>
    </location>
</feature>
<proteinExistence type="predicted"/>
<dbReference type="RefSeq" id="WP_208556560.1">
    <property type="nucleotide sequence ID" value="NZ_JAGFPW010000014.1"/>
</dbReference>
<protein>
    <submittedName>
        <fullName evidence="2">Uncharacterized protein</fullName>
    </submittedName>
</protein>
<evidence type="ECO:0000256" key="1">
    <source>
        <dbReference type="SAM" id="Phobius"/>
    </source>
</evidence>
<sequence>MKNLVLLSSFLGIVLSIIGQLFGVLTDFFIPGIARLMGGLAGLLVLLCLKSRNTEMQTFIVSSSTALGIIGAGVLYLPAAIVNILIGFKLNKKLKEENNNKKQI</sequence>
<feature type="transmembrane region" description="Helical" evidence="1">
    <location>
        <begin position="61"/>
        <end position="86"/>
    </location>
</feature>
<organism evidence="2 3">
    <name type="scientific">Bacillus subtilis</name>
    <dbReference type="NCBI Taxonomy" id="1423"/>
    <lineage>
        <taxon>Bacteria</taxon>
        <taxon>Bacillati</taxon>
        <taxon>Bacillota</taxon>
        <taxon>Bacilli</taxon>
        <taxon>Bacillales</taxon>
        <taxon>Bacillaceae</taxon>
        <taxon>Bacillus</taxon>
    </lineage>
</organism>
<name>A0A8I1WG73_BACIU</name>
<keyword evidence="1" id="KW-0812">Transmembrane</keyword>
<keyword evidence="1" id="KW-1133">Transmembrane helix</keyword>
<dbReference type="Proteomes" id="UP000665181">
    <property type="component" value="Unassembled WGS sequence"/>
</dbReference>
<dbReference type="EMBL" id="JAGFPW010000014">
    <property type="protein sequence ID" value="MBO3795591.1"/>
    <property type="molecule type" value="Genomic_DNA"/>
</dbReference>
<dbReference type="AlphaFoldDB" id="A0A8I1WG73"/>
<gene>
    <name evidence="2" type="ORF">J5227_15045</name>
</gene>
<reference evidence="2" key="1">
    <citation type="submission" date="2021-03" db="EMBL/GenBank/DDBJ databases">
        <title>Isolation of Bacillus subtilis from fermented food sample.</title>
        <authorList>
            <person name="Lakshmanan V."/>
            <person name="Athira K."/>
            <person name="Rajagopal K."/>
        </authorList>
    </citation>
    <scope>NUCLEOTIDE SEQUENCE</scope>
    <source>
        <strain evidence="2">S1</strain>
    </source>
</reference>
<evidence type="ECO:0000313" key="3">
    <source>
        <dbReference type="Proteomes" id="UP000665181"/>
    </source>
</evidence>
<evidence type="ECO:0000313" key="2">
    <source>
        <dbReference type="EMBL" id="MBO3795591.1"/>
    </source>
</evidence>
<keyword evidence="1" id="KW-0472">Membrane</keyword>
<accession>A0A8I1WG73</accession>
<comment type="caution">
    <text evidence="2">The sequence shown here is derived from an EMBL/GenBank/DDBJ whole genome shotgun (WGS) entry which is preliminary data.</text>
</comment>